<dbReference type="GO" id="GO:0016705">
    <property type="term" value="F:oxidoreductase activity, acting on paired donors, with incorporation or reduction of molecular oxygen"/>
    <property type="evidence" value="ECO:0007669"/>
    <property type="project" value="InterPro"/>
</dbReference>
<sequence length="513" mass="57748">MGSLSAVLKLMAVVLLLMGGIHFAFLRPPTHPRNIPAVPFWVVLLPFFFDVDQEETFKRYIQDPLLKHGAVKIFFGAQWNILVQRPEYVAQIFKNEDLYQKSGNQKKIPHSVLAEFLGDNIISAHGESWKLYQKVVKPGLQGRFEVQPILSNALQLAGLVREAQDSVGHKGGIPVQQLLQRYTIANAAQCLHQADFGTMTSDESRLDKLQMAVKLHIFRPIFMNFPVLDRLPLRSRRRAREAVRELSSELLETIKASHLHCGKPCSPDSDRLGCRLLASHQSGILSDRQLRDNINVTFVAGQENPQLALISTLYLLAKHRDVQEALGGAVGVIEPTITALSEMPLLTAVILESLRLFPPIGQLINRKVHGVGFLGDGGESVFVPDGSYIGYNCYATNRDPHVWKDAEQFVPSRWGQTSEEIARRYRRAKMKAEFTTFHGGRRACLGERFALLQLRVTLWALLRQWQWGLDPSWKERMTPAGPLYPRQLRLSFTARELKMPFGVHSDDGALGGL</sequence>
<dbReference type="CDD" id="cd11070">
    <property type="entry name" value="CYP56-like"/>
    <property type="match status" value="1"/>
</dbReference>
<dbReference type="InterPro" id="IPR001128">
    <property type="entry name" value="Cyt_P450"/>
</dbReference>
<dbReference type="Proteomes" id="UP001201980">
    <property type="component" value="Unassembled WGS sequence"/>
</dbReference>
<keyword evidence="5" id="KW-0503">Monooxygenase</keyword>
<name>A0AAD5RPS2_9PEZI</name>
<dbReference type="GO" id="GO:0004497">
    <property type="term" value="F:monooxygenase activity"/>
    <property type="evidence" value="ECO:0007669"/>
    <property type="project" value="UniProtKB-KW"/>
</dbReference>
<keyword evidence="6" id="KW-0472">Membrane</keyword>
<dbReference type="InterPro" id="IPR017972">
    <property type="entry name" value="Cyt_P450_CS"/>
</dbReference>
<proteinExistence type="inferred from homology"/>
<keyword evidence="6" id="KW-0812">Transmembrane</keyword>
<keyword evidence="4 5" id="KW-0408">Iron</keyword>
<dbReference type="EMBL" id="JAKWBI020000153">
    <property type="protein sequence ID" value="KAJ2901403.1"/>
    <property type="molecule type" value="Genomic_DNA"/>
</dbReference>
<feature type="transmembrane region" description="Helical" evidence="6">
    <location>
        <begin position="6"/>
        <end position="26"/>
    </location>
</feature>
<dbReference type="Pfam" id="PF00067">
    <property type="entry name" value="p450"/>
    <property type="match status" value="1"/>
</dbReference>
<comment type="similarity">
    <text evidence="5">Belongs to the cytochrome P450 family.</text>
</comment>
<comment type="caution">
    <text evidence="7">The sequence shown here is derived from an EMBL/GenBank/DDBJ whole genome shotgun (WGS) entry which is preliminary data.</text>
</comment>
<keyword evidence="8" id="KW-1185">Reference proteome</keyword>
<keyword evidence="5" id="KW-0560">Oxidoreductase</keyword>
<dbReference type="AlphaFoldDB" id="A0AAD5RPS2"/>
<dbReference type="GO" id="GO:0005506">
    <property type="term" value="F:iron ion binding"/>
    <property type="evidence" value="ECO:0007669"/>
    <property type="project" value="InterPro"/>
</dbReference>
<keyword evidence="6" id="KW-1133">Transmembrane helix</keyword>
<dbReference type="PANTHER" id="PTHR24305:SF223">
    <property type="entry name" value="CYTOCHROME P450-DIT2"/>
    <property type="match status" value="1"/>
</dbReference>
<dbReference type="InterPro" id="IPR050121">
    <property type="entry name" value="Cytochrome_P450_monoxygenase"/>
</dbReference>
<evidence type="ECO:0000256" key="2">
    <source>
        <dbReference type="ARBA" id="ARBA00022617"/>
    </source>
</evidence>
<accession>A0AAD5RPS2</accession>
<dbReference type="SUPFAM" id="SSF48264">
    <property type="entry name" value="Cytochrome P450"/>
    <property type="match status" value="1"/>
</dbReference>
<dbReference type="PRINTS" id="PR00385">
    <property type="entry name" value="P450"/>
</dbReference>
<evidence type="ECO:0000313" key="8">
    <source>
        <dbReference type="Proteomes" id="UP001201980"/>
    </source>
</evidence>
<evidence type="ECO:0000256" key="3">
    <source>
        <dbReference type="ARBA" id="ARBA00022723"/>
    </source>
</evidence>
<gene>
    <name evidence="7" type="ORF">MKZ38_001885</name>
</gene>
<keyword evidence="3 5" id="KW-0479">Metal-binding</keyword>
<evidence type="ECO:0000256" key="1">
    <source>
        <dbReference type="ARBA" id="ARBA00001971"/>
    </source>
</evidence>
<dbReference type="Gene3D" id="1.10.630.10">
    <property type="entry name" value="Cytochrome P450"/>
    <property type="match status" value="1"/>
</dbReference>
<evidence type="ECO:0008006" key="9">
    <source>
        <dbReference type="Google" id="ProtNLM"/>
    </source>
</evidence>
<protein>
    <recommendedName>
        <fullName evidence="9">Cytochrome P450</fullName>
    </recommendedName>
</protein>
<dbReference type="GO" id="GO:0020037">
    <property type="term" value="F:heme binding"/>
    <property type="evidence" value="ECO:0007669"/>
    <property type="project" value="InterPro"/>
</dbReference>
<evidence type="ECO:0000256" key="5">
    <source>
        <dbReference type="RuleBase" id="RU000461"/>
    </source>
</evidence>
<evidence type="ECO:0000313" key="7">
    <source>
        <dbReference type="EMBL" id="KAJ2901403.1"/>
    </source>
</evidence>
<evidence type="ECO:0000256" key="6">
    <source>
        <dbReference type="SAM" id="Phobius"/>
    </source>
</evidence>
<reference evidence="7" key="1">
    <citation type="submission" date="2022-07" db="EMBL/GenBank/DDBJ databases">
        <title>Draft genome sequence of Zalerion maritima ATCC 34329, a (micro)plastics degrading marine fungus.</title>
        <authorList>
            <person name="Paco A."/>
            <person name="Goncalves M.F.M."/>
            <person name="Rocha-Santos T.A.P."/>
            <person name="Alves A."/>
        </authorList>
    </citation>
    <scope>NUCLEOTIDE SEQUENCE</scope>
    <source>
        <strain evidence="7">ATCC 34329</strain>
    </source>
</reference>
<organism evidence="7 8">
    <name type="scientific">Zalerion maritima</name>
    <dbReference type="NCBI Taxonomy" id="339359"/>
    <lineage>
        <taxon>Eukaryota</taxon>
        <taxon>Fungi</taxon>
        <taxon>Dikarya</taxon>
        <taxon>Ascomycota</taxon>
        <taxon>Pezizomycotina</taxon>
        <taxon>Sordariomycetes</taxon>
        <taxon>Lulworthiomycetidae</taxon>
        <taxon>Lulworthiales</taxon>
        <taxon>Lulworthiaceae</taxon>
        <taxon>Zalerion</taxon>
    </lineage>
</organism>
<dbReference type="PROSITE" id="PS00086">
    <property type="entry name" value="CYTOCHROME_P450"/>
    <property type="match status" value="1"/>
</dbReference>
<keyword evidence="2 5" id="KW-0349">Heme</keyword>
<dbReference type="InterPro" id="IPR036396">
    <property type="entry name" value="Cyt_P450_sf"/>
</dbReference>
<dbReference type="PANTHER" id="PTHR24305">
    <property type="entry name" value="CYTOCHROME P450"/>
    <property type="match status" value="1"/>
</dbReference>
<comment type="cofactor">
    <cofactor evidence="1">
        <name>heme</name>
        <dbReference type="ChEBI" id="CHEBI:30413"/>
    </cofactor>
</comment>
<evidence type="ECO:0000256" key="4">
    <source>
        <dbReference type="ARBA" id="ARBA00023004"/>
    </source>
</evidence>